<dbReference type="EMBL" id="QQAH01000001">
    <property type="protein sequence ID" value="RDD83401.1"/>
    <property type="molecule type" value="Genomic_DNA"/>
</dbReference>
<protein>
    <submittedName>
        <fullName evidence="1">DUF2384 domain-containing protein</fullName>
    </submittedName>
</protein>
<sequence>MPMTMPDVDRVIALIQSISGDRAKAVWWLSQPLATFGGKTALQLKRRRPHRRRDQLR</sequence>
<comment type="caution">
    <text evidence="1">The sequence shown here is derived from an EMBL/GenBank/DDBJ whole genome shotgun (WGS) entry which is preliminary data.</text>
</comment>
<organism evidence="1 2">
    <name type="scientific">Dyella tabacisoli</name>
    <dbReference type="NCBI Taxonomy" id="2282381"/>
    <lineage>
        <taxon>Bacteria</taxon>
        <taxon>Pseudomonadati</taxon>
        <taxon>Pseudomonadota</taxon>
        <taxon>Gammaproteobacteria</taxon>
        <taxon>Lysobacterales</taxon>
        <taxon>Rhodanobacteraceae</taxon>
        <taxon>Dyella</taxon>
    </lineage>
</organism>
<proteinExistence type="predicted"/>
<evidence type="ECO:0000313" key="1">
    <source>
        <dbReference type="EMBL" id="RDD83401.1"/>
    </source>
</evidence>
<accession>A0A369USA3</accession>
<dbReference type="AlphaFoldDB" id="A0A369USA3"/>
<evidence type="ECO:0000313" key="2">
    <source>
        <dbReference type="Proteomes" id="UP000253782"/>
    </source>
</evidence>
<dbReference type="OrthoDB" id="8755366at2"/>
<name>A0A369USA3_9GAMM</name>
<keyword evidence="2" id="KW-1185">Reference proteome</keyword>
<dbReference type="Proteomes" id="UP000253782">
    <property type="component" value="Unassembled WGS sequence"/>
</dbReference>
<gene>
    <name evidence="1" type="ORF">DVJ77_02120</name>
</gene>
<reference evidence="1 2" key="1">
    <citation type="submission" date="2018-07" db="EMBL/GenBank/DDBJ databases">
        <title>Dyella tabacisoli L4-6T, whole genome shotgun sequence.</title>
        <authorList>
            <person name="Zhou X.-K."/>
            <person name="Li W.-J."/>
            <person name="Duan Y.-Q."/>
        </authorList>
    </citation>
    <scope>NUCLEOTIDE SEQUENCE [LARGE SCALE GENOMIC DNA]</scope>
    <source>
        <strain evidence="1 2">L4-6</strain>
    </source>
</reference>